<sequence length="121" mass="14056">MIEFLGWLGFTLLVSTLMPFLLRRLKFWRKGLTFWVRYHHHLALACLAVLTLHGLEALNGRRGWGWGARVHYQNEIISGILAWLVLLVVSVLALSAFRQIPFKRNHCWLVGLLVLLVLYHV</sequence>
<keyword evidence="4 5" id="KW-0472">Membrane</keyword>
<dbReference type="RefSeq" id="WP_092482116.1">
    <property type="nucleotide sequence ID" value="NZ_FOYM01000004.1"/>
</dbReference>
<dbReference type="Pfam" id="PF01794">
    <property type="entry name" value="Ferric_reduct"/>
    <property type="match status" value="1"/>
</dbReference>
<evidence type="ECO:0000256" key="3">
    <source>
        <dbReference type="ARBA" id="ARBA00022989"/>
    </source>
</evidence>
<protein>
    <recommendedName>
        <fullName evidence="6">Ferric oxidoreductase domain-containing protein</fullName>
    </recommendedName>
</protein>
<keyword evidence="3 5" id="KW-1133">Transmembrane helix</keyword>
<dbReference type="OrthoDB" id="9961462at2"/>
<dbReference type="EMBL" id="FOYM01000004">
    <property type="protein sequence ID" value="SFQ99518.1"/>
    <property type="molecule type" value="Genomic_DNA"/>
</dbReference>
<reference evidence="8" key="1">
    <citation type="submission" date="2016-10" db="EMBL/GenBank/DDBJ databases">
        <authorList>
            <person name="Varghese N."/>
            <person name="Submissions S."/>
        </authorList>
    </citation>
    <scope>NUCLEOTIDE SEQUENCE [LARGE SCALE GENOMIC DNA]</scope>
    <source>
        <strain evidence="8">DSM 3669</strain>
    </source>
</reference>
<dbReference type="STRING" id="39060.SAMN05660706_104118"/>
<accession>A0A1I6D1Y9</accession>
<proteinExistence type="predicted"/>
<feature type="transmembrane region" description="Helical" evidence="5">
    <location>
        <begin position="34"/>
        <end position="56"/>
    </location>
</feature>
<evidence type="ECO:0000256" key="4">
    <source>
        <dbReference type="ARBA" id="ARBA00023136"/>
    </source>
</evidence>
<keyword evidence="8" id="KW-1185">Reference proteome</keyword>
<evidence type="ECO:0000256" key="2">
    <source>
        <dbReference type="ARBA" id="ARBA00022692"/>
    </source>
</evidence>
<dbReference type="GO" id="GO:0016020">
    <property type="term" value="C:membrane"/>
    <property type="evidence" value="ECO:0007669"/>
    <property type="project" value="UniProtKB-SubCell"/>
</dbReference>
<dbReference type="AlphaFoldDB" id="A0A1I6D1Y9"/>
<evidence type="ECO:0000256" key="5">
    <source>
        <dbReference type="SAM" id="Phobius"/>
    </source>
</evidence>
<dbReference type="Proteomes" id="UP000199584">
    <property type="component" value="Unassembled WGS sequence"/>
</dbReference>
<comment type="subcellular location">
    <subcellularLocation>
        <location evidence="1">Membrane</location>
        <topology evidence="1">Multi-pass membrane protein</topology>
    </subcellularLocation>
</comment>
<keyword evidence="2 5" id="KW-0812">Transmembrane</keyword>
<name>A0A1I6D1Y9_9FIRM</name>
<evidence type="ECO:0000259" key="6">
    <source>
        <dbReference type="Pfam" id="PF01794"/>
    </source>
</evidence>
<dbReference type="InterPro" id="IPR013130">
    <property type="entry name" value="Fe3_Rdtase_TM_dom"/>
</dbReference>
<evidence type="ECO:0000256" key="1">
    <source>
        <dbReference type="ARBA" id="ARBA00004141"/>
    </source>
</evidence>
<evidence type="ECO:0000313" key="8">
    <source>
        <dbReference type="Proteomes" id="UP000199584"/>
    </source>
</evidence>
<feature type="transmembrane region" description="Helical" evidence="5">
    <location>
        <begin position="76"/>
        <end position="97"/>
    </location>
</feature>
<feature type="transmembrane region" description="Helical" evidence="5">
    <location>
        <begin position="6"/>
        <end position="22"/>
    </location>
</feature>
<organism evidence="7 8">
    <name type="scientific">Desulfoscipio geothermicus DSM 3669</name>
    <dbReference type="NCBI Taxonomy" id="1121426"/>
    <lineage>
        <taxon>Bacteria</taxon>
        <taxon>Bacillati</taxon>
        <taxon>Bacillota</taxon>
        <taxon>Clostridia</taxon>
        <taxon>Eubacteriales</taxon>
        <taxon>Desulfallaceae</taxon>
        <taxon>Desulfoscipio</taxon>
    </lineage>
</organism>
<evidence type="ECO:0000313" key="7">
    <source>
        <dbReference type="EMBL" id="SFQ99518.1"/>
    </source>
</evidence>
<gene>
    <name evidence="7" type="ORF">SAMN05660706_104118</name>
</gene>
<feature type="domain" description="Ferric oxidoreductase" evidence="6">
    <location>
        <begin position="5"/>
        <end position="116"/>
    </location>
</feature>